<dbReference type="PANTHER" id="PTHR30427">
    <property type="entry name" value="TRANSCRIPTIONAL ACTIVATOR PROTEIN LYSR"/>
    <property type="match status" value="1"/>
</dbReference>
<dbReference type="GO" id="GO:0003700">
    <property type="term" value="F:DNA-binding transcription factor activity"/>
    <property type="evidence" value="ECO:0007669"/>
    <property type="project" value="InterPro"/>
</dbReference>
<dbReference type="SUPFAM" id="SSF53850">
    <property type="entry name" value="Periplasmic binding protein-like II"/>
    <property type="match status" value="1"/>
</dbReference>
<keyword evidence="2" id="KW-0805">Transcription regulation</keyword>
<feature type="compositionally biased region" description="Low complexity" evidence="5">
    <location>
        <begin position="302"/>
        <end position="317"/>
    </location>
</feature>
<evidence type="ECO:0000259" key="6">
    <source>
        <dbReference type="PROSITE" id="PS50931"/>
    </source>
</evidence>
<keyword evidence="3 8" id="KW-0238">DNA-binding</keyword>
<dbReference type="Pfam" id="PF03466">
    <property type="entry name" value="LysR_substrate"/>
    <property type="match status" value="1"/>
</dbReference>
<dbReference type="Proteomes" id="UP000572540">
    <property type="component" value="Unassembled WGS sequence"/>
</dbReference>
<evidence type="ECO:0000256" key="3">
    <source>
        <dbReference type="ARBA" id="ARBA00023125"/>
    </source>
</evidence>
<feature type="region of interest" description="Disordered" evidence="5">
    <location>
        <begin position="302"/>
        <end position="336"/>
    </location>
</feature>
<reference evidence="9 10" key="1">
    <citation type="submission" date="2020-07" db="EMBL/GenBank/DDBJ databases">
        <title>Exploring microbial biodiversity for novel pathways involved in the catabolism of aromatic compounds derived from lignin.</title>
        <authorList>
            <person name="Elkins J."/>
        </authorList>
    </citation>
    <scope>NUCLEOTIDE SEQUENCE [LARGE SCALE GENOMIC DNA]</scope>
    <source>
        <strain evidence="7 10">H2C3B</strain>
        <strain evidence="8 9">H2C3C</strain>
    </source>
</reference>
<dbReference type="Gene3D" id="3.40.190.290">
    <property type="match status" value="1"/>
</dbReference>
<dbReference type="GO" id="GO:0043565">
    <property type="term" value="F:sequence-specific DNA binding"/>
    <property type="evidence" value="ECO:0007669"/>
    <property type="project" value="TreeGrafter"/>
</dbReference>
<dbReference type="InterPro" id="IPR005119">
    <property type="entry name" value="LysR_subst-bd"/>
</dbReference>
<dbReference type="EMBL" id="JACCAU010000001">
    <property type="protein sequence ID" value="NYH15009.1"/>
    <property type="molecule type" value="Genomic_DNA"/>
</dbReference>
<organism evidence="8 9">
    <name type="scientific">Paraburkholderia bryophila</name>
    <dbReference type="NCBI Taxonomy" id="420952"/>
    <lineage>
        <taxon>Bacteria</taxon>
        <taxon>Pseudomonadati</taxon>
        <taxon>Pseudomonadota</taxon>
        <taxon>Betaproteobacteria</taxon>
        <taxon>Burkholderiales</taxon>
        <taxon>Burkholderiaceae</taxon>
        <taxon>Paraburkholderia</taxon>
    </lineage>
</organism>
<evidence type="ECO:0000256" key="5">
    <source>
        <dbReference type="SAM" id="MobiDB-lite"/>
    </source>
</evidence>
<dbReference type="Proteomes" id="UP000540929">
    <property type="component" value="Unassembled WGS sequence"/>
</dbReference>
<dbReference type="PROSITE" id="PS50931">
    <property type="entry name" value="HTH_LYSR"/>
    <property type="match status" value="1"/>
</dbReference>
<sequence length="336" mass="36692">MSIRDIEVFRAVMNAGSTSKASGLLGISQPAVSQAIRRLETMADFKLFERVRSRLIPTQEAVALMRDVDRYFLGFEVIEHRIRSLRSYGLGRLAIACLPALGTGFLPRVIASFDAPARDVQISLQVMSSREVHERVSAGQVDFGLMSDEMSMAGLEHSDFVRMPGVAVMNRSHPLAGRSTIDVADLQDYPFLALNPEDSTRLRLETHLTAKDIRLKPVVETPYSHTVCELALAGVGAGIAHPLVALDFVERGLVVKPIDVEVMFTGVLVFRAGTPLADNARQFLRHMRLQLARDQKALEAALGKKAAAGGRDSAAASPVTRTRPRSKTAPGAVKRR</sequence>
<dbReference type="PRINTS" id="PR00039">
    <property type="entry name" value="HTHLYSR"/>
</dbReference>
<evidence type="ECO:0000313" key="10">
    <source>
        <dbReference type="Proteomes" id="UP000572540"/>
    </source>
</evidence>
<dbReference type="Pfam" id="PF00126">
    <property type="entry name" value="HTH_1"/>
    <property type="match status" value="1"/>
</dbReference>
<keyword evidence="4" id="KW-0804">Transcription</keyword>
<evidence type="ECO:0000313" key="9">
    <source>
        <dbReference type="Proteomes" id="UP000540929"/>
    </source>
</evidence>
<dbReference type="GO" id="GO:0009089">
    <property type="term" value="P:lysine biosynthetic process via diaminopimelate"/>
    <property type="evidence" value="ECO:0007669"/>
    <property type="project" value="TreeGrafter"/>
</dbReference>
<evidence type="ECO:0000256" key="4">
    <source>
        <dbReference type="ARBA" id="ARBA00023163"/>
    </source>
</evidence>
<comment type="similarity">
    <text evidence="1">Belongs to the LysR transcriptional regulatory family.</text>
</comment>
<name>A0A7Z0B9T3_9BURK</name>
<comment type="caution">
    <text evidence="8">The sequence shown here is derived from an EMBL/GenBank/DDBJ whole genome shotgun (WGS) entry which is preliminary data.</text>
</comment>
<evidence type="ECO:0000256" key="2">
    <source>
        <dbReference type="ARBA" id="ARBA00023015"/>
    </source>
</evidence>
<dbReference type="EMBL" id="JACCAS010000002">
    <property type="protein sequence ID" value="NYH26659.1"/>
    <property type="molecule type" value="Genomic_DNA"/>
</dbReference>
<dbReference type="InterPro" id="IPR036390">
    <property type="entry name" value="WH_DNA-bd_sf"/>
</dbReference>
<evidence type="ECO:0000256" key="1">
    <source>
        <dbReference type="ARBA" id="ARBA00009437"/>
    </source>
</evidence>
<dbReference type="InterPro" id="IPR000847">
    <property type="entry name" value="LysR_HTH_N"/>
</dbReference>
<dbReference type="GO" id="GO:0010628">
    <property type="term" value="P:positive regulation of gene expression"/>
    <property type="evidence" value="ECO:0007669"/>
    <property type="project" value="TreeGrafter"/>
</dbReference>
<evidence type="ECO:0000313" key="8">
    <source>
        <dbReference type="EMBL" id="NYH26659.1"/>
    </source>
</evidence>
<dbReference type="SUPFAM" id="SSF46785">
    <property type="entry name" value="Winged helix' DNA-binding domain"/>
    <property type="match status" value="1"/>
</dbReference>
<protein>
    <submittedName>
        <fullName evidence="8">DNA-binding transcriptional LysR family regulator</fullName>
    </submittedName>
</protein>
<dbReference type="RefSeq" id="WP_179710605.1">
    <property type="nucleotide sequence ID" value="NZ_JACCAS010000002.1"/>
</dbReference>
<proteinExistence type="inferred from homology"/>
<dbReference type="PANTHER" id="PTHR30427:SF1">
    <property type="entry name" value="TRANSCRIPTIONAL ACTIVATOR PROTEIN LYSR"/>
    <property type="match status" value="1"/>
</dbReference>
<keyword evidence="9" id="KW-1185">Reference proteome</keyword>
<accession>A0A7Z0B9T3</accession>
<evidence type="ECO:0000313" key="7">
    <source>
        <dbReference type="EMBL" id="NYH15009.1"/>
    </source>
</evidence>
<dbReference type="InterPro" id="IPR036388">
    <property type="entry name" value="WH-like_DNA-bd_sf"/>
</dbReference>
<gene>
    <name evidence="8" type="ORF">GGD40_006230</name>
    <name evidence="7" type="ORF">GGD41_002237</name>
</gene>
<dbReference type="AlphaFoldDB" id="A0A7Z0B9T3"/>
<feature type="domain" description="HTH lysR-type" evidence="6">
    <location>
        <begin position="1"/>
        <end position="58"/>
    </location>
</feature>
<dbReference type="Gene3D" id="1.10.10.10">
    <property type="entry name" value="Winged helix-like DNA-binding domain superfamily/Winged helix DNA-binding domain"/>
    <property type="match status" value="1"/>
</dbReference>